<feature type="domain" description="Thiolase N-terminal" evidence="12">
    <location>
        <begin position="43"/>
        <end position="295"/>
    </location>
</feature>
<dbReference type="SUPFAM" id="SSF53901">
    <property type="entry name" value="Thiolase-like"/>
    <property type="match status" value="2"/>
</dbReference>
<keyword evidence="7" id="KW-0576">Peroxisome</keyword>
<name>A0A0L0DMZ9_THETB</name>
<dbReference type="CDD" id="cd00751">
    <property type="entry name" value="thiolase"/>
    <property type="match status" value="1"/>
</dbReference>
<dbReference type="NCBIfam" id="TIGR01930">
    <property type="entry name" value="AcCoA-C-Actrans"/>
    <property type="match status" value="1"/>
</dbReference>
<dbReference type="PIRSF" id="PIRSF000429">
    <property type="entry name" value="Ac-CoA_Ac_transf"/>
    <property type="match status" value="1"/>
</dbReference>
<feature type="active site" description="Proton acceptor" evidence="10">
    <location>
        <position position="382"/>
    </location>
</feature>
<dbReference type="InterPro" id="IPR020617">
    <property type="entry name" value="Thiolase_C"/>
</dbReference>
<evidence type="ECO:0000256" key="5">
    <source>
        <dbReference type="ARBA" id="ARBA00022946"/>
    </source>
</evidence>
<dbReference type="EC" id="2.3.1.16" evidence="9"/>
<dbReference type="InterPro" id="IPR050215">
    <property type="entry name" value="Thiolase-like_sf_Thiolase"/>
</dbReference>
<dbReference type="InterPro" id="IPR020613">
    <property type="entry name" value="Thiolase_CS"/>
</dbReference>
<dbReference type="eggNOG" id="KOG1389">
    <property type="taxonomic scope" value="Eukaryota"/>
</dbReference>
<dbReference type="Gene3D" id="3.40.47.10">
    <property type="match status" value="1"/>
</dbReference>
<keyword evidence="6" id="KW-0443">Lipid metabolism</keyword>
<feature type="active site" description="Proton acceptor" evidence="10">
    <location>
        <position position="412"/>
    </location>
</feature>
<dbReference type="Proteomes" id="UP000054408">
    <property type="component" value="Unassembled WGS sequence"/>
</dbReference>
<dbReference type="InterPro" id="IPR020610">
    <property type="entry name" value="Thiolase_AS"/>
</dbReference>
<comment type="subcellular location">
    <subcellularLocation>
        <location evidence="1">Peroxisome</location>
    </subcellularLocation>
</comment>
<dbReference type="InterPro" id="IPR002155">
    <property type="entry name" value="Thiolase"/>
</dbReference>
<dbReference type="GO" id="GO:0003988">
    <property type="term" value="F:acetyl-CoA C-acyltransferase activity"/>
    <property type="evidence" value="ECO:0007669"/>
    <property type="project" value="UniProtKB-EC"/>
</dbReference>
<gene>
    <name evidence="14" type="ORF">AMSG_01339</name>
</gene>
<dbReference type="PROSITE" id="PS00737">
    <property type="entry name" value="THIOLASE_2"/>
    <property type="match status" value="1"/>
</dbReference>
<evidence type="ECO:0000313" key="14">
    <source>
        <dbReference type="EMBL" id="KNC53630.1"/>
    </source>
</evidence>
<dbReference type="GeneID" id="25561094"/>
<evidence type="ECO:0000259" key="12">
    <source>
        <dbReference type="Pfam" id="PF00108"/>
    </source>
</evidence>
<sequence length="427" mass="43030">MSAPSSTTHTPSAPRKRTARLLAQVAPAGGRGRAAGGDGDDDVVVLAAVRTPIGRARKGSFRDTHPTTLLQAAVTGAVEAAGVPRADVGDVVVGNVLAPGGFATQARMALFLADFPVEVPVVTTNRQCSSGLQAVASVAAAIATGVIDVGIGAGVESMSSADMMASLGPVNDAVHDVPNAAACLTPMGITSENVAAKYGVSRETQDAFALLSHQRALAAQDQGLFDDEIVPVTAVVVDENDDETQVIVRSDDGPRPSTLAKLAKLRPAFKKGGSTTAGNSSQVSDGAAAVVLASRAYAKTHGSPVLGRFVAFAVAGVPPAIMGIGPAVAIPAVLAKAGLSIDDIDIFEINEAFASQATYCVDVLGIPTEKVNPLGGAIALGHPLGCTGARQVATLLHHLARTGGRYGVVSMCIGGGQGAAAIFEREP</sequence>
<keyword evidence="3 11" id="KW-0808">Transferase</keyword>
<dbReference type="OMA" id="QMGMDHL"/>
<evidence type="ECO:0000256" key="2">
    <source>
        <dbReference type="ARBA" id="ARBA00010982"/>
    </source>
</evidence>
<reference evidence="14 15" key="1">
    <citation type="submission" date="2010-05" db="EMBL/GenBank/DDBJ databases">
        <title>The Genome Sequence of Thecamonas trahens ATCC 50062.</title>
        <authorList>
            <consortium name="The Broad Institute Genome Sequencing Platform"/>
            <person name="Russ C."/>
            <person name="Cuomo C."/>
            <person name="Shea T."/>
            <person name="Young S.K."/>
            <person name="Zeng Q."/>
            <person name="Koehrsen M."/>
            <person name="Haas B."/>
            <person name="Borodovsky M."/>
            <person name="Guigo R."/>
            <person name="Alvarado L."/>
            <person name="Berlin A."/>
            <person name="Bochicchio J."/>
            <person name="Borenstein D."/>
            <person name="Chapman S."/>
            <person name="Chen Z."/>
            <person name="Freedman E."/>
            <person name="Gellesch M."/>
            <person name="Goldberg J."/>
            <person name="Griggs A."/>
            <person name="Gujja S."/>
            <person name="Heilman E."/>
            <person name="Heiman D."/>
            <person name="Hepburn T."/>
            <person name="Howarth C."/>
            <person name="Jen D."/>
            <person name="Larson L."/>
            <person name="Mehta T."/>
            <person name="Park D."/>
            <person name="Pearson M."/>
            <person name="Roberts A."/>
            <person name="Saif S."/>
            <person name="Shenoy N."/>
            <person name="Sisk P."/>
            <person name="Stolte C."/>
            <person name="Sykes S."/>
            <person name="Thomson T."/>
            <person name="Walk T."/>
            <person name="White J."/>
            <person name="Yandava C."/>
            <person name="Burger G."/>
            <person name="Gray M.W."/>
            <person name="Holland P.W.H."/>
            <person name="King N."/>
            <person name="Lang F.B.F."/>
            <person name="Roger A.J."/>
            <person name="Ruiz-Trillo I."/>
            <person name="Lander E."/>
            <person name="Nusbaum C."/>
        </authorList>
    </citation>
    <scope>NUCLEOTIDE SEQUENCE [LARGE SCALE GENOMIC DNA]</scope>
    <source>
        <strain evidence="14 15">ATCC 50062</strain>
    </source>
</reference>
<evidence type="ECO:0000256" key="4">
    <source>
        <dbReference type="ARBA" id="ARBA00022832"/>
    </source>
</evidence>
<dbReference type="FunFam" id="3.40.47.10:FF:000010">
    <property type="entry name" value="Acetyl-CoA acetyltransferase (Thiolase)"/>
    <property type="match status" value="1"/>
</dbReference>
<evidence type="ECO:0000259" key="13">
    <source>
        <dbReference type="Pfam" id="PF02803"/>
    </source>
</evidence>
<keyword evidence="4" id="KW-0276">Fatty acid metabolism</keyword>
<dbReference type="GO" id="GO:0010124">
    <property type="term" value="P:phenylacetate catabolic process"/>
    <property type="evidence" value="ECO:0007669"/>
    <property type="project" value="TreeGrafter"/>
</dbReference>
<evidence type="ECO:0000256" key="7">
    <source>
        <dbReference type="ARBA" id="ARBA00023140"/>
    </source>
</evidence>
<dbReference type="InterPro" id="IPR020616">
    <property type="entry name" value="Thiolase_N"/>
</dbReference>
<keyword evidence="8 11" id="KW-0012">Acyltransferase</keyword>
<evidence type="ECO:0000256" key="8">
    <source>
        <dbReference type="ARBA" id="ARBA00023315"/>
    </source>
</evidence>
<dbReference type="GO" id="GO:0005777">
    <property type="term" value="C:peroxisome"/>
    <property type="evidence" value="ECO:0007669"/>
    <property type="project" value="UniProtKB-SubCell"/>
</dbReference>
<dbReference type="OrthoDB" id="5404651at2759"/>
<dbReference type="GO" id="GO:0006635">
    <property type="term" value="P:fatty acid beta-oxidation"/>
    <property type="evidence" value="ECO:0007669"/>
    <property type="project" value="TreeGrafter"/>
</dbReference>
<comment type="similarity">
    <text evidence="2 11">Belongs to the thiolase-like superfamily. Thiolase family.</text>
</comment>
<evidence type="ECO:0000256" key="3">
    <source>
        <dbReference type="ARBA" id="ARBA00022679"/>
    </source>
</evidence>
<protein>
    <recommendedName>
        <fullName evidence="9">acetyl-CoA C-acyltransferase</fullName>
        <ecNumber evidence="9">2.3.1.16</ecNumber>
    </recommendedName>
</protein>
<organism evidence="14 15">
    <name type="scientific">Thecamonas trahens ATCC 50062</name>
    <dbReference type="NCBI Taxonomy" id="461836"/>
    <lineage>
        <taxon>Eukaryota</taxon>
        <taxon>Apusozoa</taxon>
        <taxon>Apusomonadida</taxon>
        <taxon>Apusomonadidae</taxon>
        <taxon>Thecamonas</taxon>
    </lineage>
</organism>
<dbReference type="EMBL" id="GL349437">
    <property type="protein sequence ID" value="KNC53630.1"/>
    <property type="molecule type" value="Genomic_DNA"/>
</dbReference>
<evidence type="ECO:0000256" key="1">
    <source>
        <dbReference type="ARBA" id="ARBA00004275"/>
    </source>
</evidence>
<dbReference type="PANTHER" id="PTHR43853:SF8">
    <property type="entry name" value="3-KETOACYL-COA THIOLASE, PEROXISOMAL"/>
    <property type="match status" value="1"/>
</dbReference>
<evidence type="ECO:0000313" key="15">
    <source>
        <dbReference type="Proteomes" id="UP000054408"/>
    </source>
</evidence>
<dbReference type="RefSeq" id="XP_013761947.1">
    <property type="nucleotide sequence ID" value="XM_013906493.1"/>
</dbReference>
<evidence type="ECO:0000256" key="6">
    <source>
        <dbReference type="ARBA" id="ARBA00023098"/>
    </source>
</evidence>
<dbReference type="PROSITE" id="PS00099">
    <property type="entry name" value="THIOLASE_3"/>
    <property type="match status" value="1"/>
</dbReference>
<dbReference type="PANTHER" id="PTHR43853">
    <property type="entry name" value="3-KETOACYL-COA THIOLASE, PEROXISOMAL"/>
    <property type="match status" value="1"/>
</dbReference>
<evidence type="ECO:0000256" key="10">
    <source>
        <dbReference type="PIRSR" id="PIRSR000429-1"/>
    </source>
</evidence>
<dbReference type="InterPro" id="IPR016039">
    <property type="entry name" value="Thiolase-like"/>
</dbReference>
<feature type="domain" description="Thiolase C-terminal" evidence="13">
    <location>
        <begin position="305"/>
        <end position="425"/>
    </location>
</feature>
<dbReference type="STRING" id="461836.A0A0L0DMZ9"/>
<dbReference type="Pfam" id="PF00108">
    <property type="entry name" value="Thiolase_N"/>
    <property type="match status" value="1"/>
</dbReference>
<keyword evidence="15" id="KW-1185">Reference proteome</keyword>
<keyword evidence="5" id="KW-0809">Transit peptide</keyword>
<evidence type="ECO:0000256" key="9">
    <source>
        <dbReference type="ARBA" id="ARBA00024073"/>
    </source>
</evidence>
<accession>A0A0L0DMZ9</accession>
<dbReference type="AlphaFoldDB" id="A0A0L0DMZ9"/>
<dbReference type="Pfam" id="PF02803">
    <property type="entry name" value="Thiolase_C"/>
    <property type="match status" value="1"/>
</dbReference>
<proteinExistence type="inferred from homology"/>
<feature type="active site" description="Acyl-thioester intermediate" evidence="10">
    <location>
        <position position="128"/>
    </location>
</feature>
<evidence type="ECO:0000256" key="11">
    <source>
        <dbReference type="RuleBase" id="RU003557"/>
    </source>
</evidence>